<dbReference type="Gene3D" id="3.40.50.720">
    <property type="entry name" value="NAD(P)-binding Rossmann-like Domain"/>
    <property type="match status" value="1"/>
</dbReference>
<dbReference type="AlphaFoldDB" id="A0A5S4WY82"/>
<dbReference type="SUPFAM" id="SSF51735">
    <property type="entry name" value="NAD(P)-binding Rossmann-fold domains"/>
    <property type="match status" value="1"/>
</dbReference>
<dbReference type="Pfam" id="PF01370">
    <property type="entry name" value="Epimerase"/>
    <property type="match status" value="1"/>
</dbReference>
<dbReference type="Proteomes" id="UP000324853">
    <property type="component" value="Unassembled WGS sequence"/>
</dbReference>
<sequence length="303" mass="32979">MKTNVIVGASAVGSAVASLLAERGENVRLVTRRGGGPTHPLIERIAANAADADRLSTIAEGAAALFNCASPAYDRWLIDWPPISAAILKAAERSGAVLATHATLYPYGPGSGVMSEATPLAATHPKLRMRGEMWQEALALHRAGRIRATEIRASDHIQPQSLVSLAMFRPMLAGKRVKSPVPVDVPRTWTSTGDAARLLSTVAADKRAWGRAWHVPSHEPMTARELLTRFAKANGLPEPKITVIPWGLVWTVGIFVPMVRELRATRYQFTDPFIMDSRIARETFGMEPEPLETALRDAARMLE</sequence>
<dbReference type="InterPro" id="IPR001509">
    <property type="entry name" value="Epimerase_deHydtase"/>
</dbReference>
<evidence type="ECO:0000313" key="2">
    <source>
        <dbReference type="EMBL" id="TYL86949.1"/>
    </source>
</evidence>
<organism evidence="2 3">
    <name type="scientific">Bradyrhizobium cytisi</name>
    <dbReference type="NCBI Taxonomy" id="515489"/>
    <lineage>
        <taxon>Bacteria</taxon>
        <taxon>Pseudomonadati</taxon>
        <taxon>Pseudomonadota</taxon>
        <taxon>Alphaproteobacteria</taxon>
        <taxon>Hyphomicrobiales</taxon>
        <taxon>Nitrobacteraceae</taxon>
        <taxon>Bradyrhizobium</taxon>
    </lineage>
</organism>
<dbReference type="InterPro" id="IPR036291">
    <property type="entry name" value="NAD(P)-bd_dom_sf"/>
</dbReference>
<dbReference type="RefSeq" id="WP_148749985.1">
    <property type="nucleotide sequence ID" value="NZ_VSSR01000011.1"/>
</dbReference>
<dbReference type="OrthoDB" id="7170465at2"/>
<name>A0A5S4WY82_9BRAD</name>
<feature type="domain" description="NAD-dependent epimerase/dehydratase" evidence="1">
    <location>
        <begin position="8"/>
        <end position="207"/>
    </location>
</feature>
<proteinExistence type="predicted"/>
<gene>
    <name evidence="2" type="ORF">FXB38_06425</name>
</gene>
<evidence type="ECO:0000259" key="1">
    <source>
        <dbReference type="Pfam" id="PF01370"/>
    </source>
</evidence>
<comment type="caution">
    <text evidence="2">The sequence shown here is derived from an EMBL/GenBank/DDBJ whole genome shotgun (WGS) entry which is preliminary data.</text>
</comment>
<accession>A0A5S4WY82</accession>
<keyword evidence="3" id="KW-1185">Reference proteome</keyword>
<dbReference type="EMBL" id="VSSR01000011">
    <property type="protein sequence ID" value="TYL86949.1"/>
    <property type="molecule type" value="Genomic_DNA"/>
</dbReference>
<evidence type="ECO:0000313" key="3">
    <source>
        <dbReference type="Proteomes" id="UP000324853"/>
    </source>
</evidence>
<reference evidence="2 3" key="1">
    <citation type="submission" date="2019-08" db="EMBL/GenBank/DDBJ databases">
        <title>Bradyrhizobium hipponensis sp. nov., a rhizobium isolated from a Lupinus angustifolius root nodule in Tunisia.</title>
        <authorList>
            <person name="Off K."/>
            <person name="Rejili M."/>
            <person name="Mars M."/>
            <person name="Brachmann A."/>
            <person name="Marin M."/>
        </authorList>
    </citation>
    <scope>NUCLEOTIDE SEQUENCE [LARGE SCALE GENOMIC DNA]</scope>
    <source>
        <strain evidence="2 3">CTAW11</strain>
    </source>
</reference>
<protein>
    <submittedName>
        <fullName evidence="2">NAD-dependent epimerase</fullName>
    </submittedName>
</protein>